<dbReference type="GO" id="GO:0003700">
    <property type="term" value="F:DNA-binding transcription factor activity"/>
    <property type="evidence" value="ECO:0007669"/>
    <property type="project" value="TreeGrafter"/>
</dbReference>
<gene>
    <name evidence="5" type="ORF">QN277_003044</name>
</gene>
<dbReference type="PROSITE" id="PS51017">
    <property type="entry name" value="CCT"/>
    <property type="match status" value="1"/>
</dbReference>
<evidence type="ECO:0000313" key="6">
    <source>
        <dbReference type="Proteomes" id="UP001293593"/>
    </source>
</evidence>
<reference evidence="5" key="1">
    <citation type="submission" date="2023-10" db="EMBL/GenBank/DDBJ databases">
        <title>Chromosome-level genome of the transformable northern wattle, Acacia crassicarpa.</title>
        <authorList>
            <person name="Massaro I."/>
            <person name="Sinha N.R."/>
            <person name="Poethig S."/>
            <person name="Leichty A.R."/>
        </authorList>
    </citation>
    <scope>NUCLEOTIDE SEQUENCE</scope>
    <source>
        <strain evidence="5">Acra3RX</strain>
        <tissue evidence="5">Leaf</tissue>
    </source>
</reference>
<dbReference type="InterPro" id="IPR010402">
    <property type="entry name" value="CCT_domain"/>
</dbReference>
<keyword evidence="6" id="KW-1185">Reference proteome</keyword>
<comment type="subcellular location">
    <subcellularLocation>
        <location evidence="1 3">Nucleus</location>
    </subcellularLocation>
</comment>
<evidence type="ECO:0000256" key="3">
    <source>
        <dbReference type="PROSITE-ProRule" id="PRU00357"/>
    </source>
</evidence>
<name>A0AAE1NC60_9FABA</name>
<dbReference type="GO" id="GO:0005634">
    <property type="term" value="C:nucleus"/>
    <property type="evidence" value="ECO:0007669"/>
    <property type="project" value="UniProtKB-SubCell"/>
</dbReference>
<evidence type="ECO:0000256" key="1">
    <source>
        <dbReference type="ARBA" id="ARBA00004123"/>
    </source>
</evidence>
<comment type="caution">
    <text evidence="5">The sequence shown here is derived from an EMBL/GenBank/DDBJ whole genome shotgun (WGS) entry which is preliminary data.</text>
</comment>
<accession>A0AAE1NC60</accession>
<sequence length="223" mass="25121">MNHTVAGFSGSAEYLGNMPSPDVMSAPTKGFQCQPESEVSHSSCSSGCSCHGSPTSLTSYQGVMCERSINSHSPQRSGAHHPASAPFFADLLEESPLRKVCSAGDLQRMNVMQKNGRSESGVWSESSMIIEEIMSKAHPYSPEEKKVRIERYRIKRHKRNFKKTIKYVCRKTLADSRPRIRGRFAKSEEIDQKKSDDIIEEEDYENWDSFFETLVVANLVHQP</sequence>
<dbReference type="AlphaFoldDB" id="A0AAE1NC60"/>
<feature type="domain" description="CCT" evidence="4">
    <location>
        <begin position="145"/>
        <end position="187"/>
    </location>
</feature>
<proteinExistence type="predicted"/>
<dbReference type="Proteomes" id="UP001293593">
    <property type="component" value="Unassembled WGS sequence"/>
</dbReference>
<dbReference type="PANTHER" id="PTHR31319">
    <property type="entry name" value="ZINC FINGER PROTEIN CONSTANS-LIKE 4"/>
    <property type="match status" value="1"/>
</dbReference>
<dbReference type="EMBL" id="JAWXYG010000001">
    <property type="protein sequence ID" value="KAK4286495.1"/>
    <property type="molecule type" value="Genomic_DNA"/>
</dbReference>
<dbReference type="GO" id="GO:0009909">
    <property type="term" value="P:regulation of flower development"/>
    <property type="evidence" value="ECO:0007669"/>
    <property type="project" value="InterPro"/>
</dbReference>
<evidence type="ECO:0000256" key="2">
    <source>
        <dbReference type="ARBA" id="ARBA00023242"/>
    </source>
</evidence>
<dbReference type="Pfam" id="PF06203">
    <property type="entry name" value="CCT"/>
    <property type="match status" value="1"/>
</dbReference>
<evidence type="ECO:0000313" key="5">
    <source>
        <dbReference type="EMBL" id="KAK4286495.1"/>
    </source>
</evidence>
<keyword evidence="2 3" id="KW-0539">Nucleus</keyword>
<dbReference type="InterPro" id="IPR045281">
    <property type="entry name" value="CONSTANS-like"/>
</dbReference>
<evidence type="ECO:0000259" key="4">
    <source>
        <dbReference type="PROSITE" id="PS51017"/>
    </source>
</evidence>
<dbReference type="PANTHER" id="PTHR31319:SF114">
    <property type="entry name" value="OS12G0262400 PROTEIN"/>
    <property type="match status" value="1"/>
</dbReference>
<organism evidence="5 6">
    <name type="scientific">Acacia crassicarpa</name>
    <name type="common">northern wattle</name>
    <dbReference type="NCBI Taxonomy" id="499986"/>
    <lineage>
        <taxon>Eukaryota</taxon>
        <taxon>Viridiplantae</taxon>
        <taxon>Streptophyta</taxon>
        <taxon>Embryophyta</taxon>
        <taxon>Tracheophyta</taxon>
        <taxon>Spermatophyta</taxon>
        <taxon>Magnoliopsida</taxon>
        <taxon>eudicotyledons</taxon>
        <taxon>Gunneridae</taxon>
        <taxon>Pentapetalae</taxon>
        <taxon>rosids</taxon>
        <taxon>fabids</taxon>
        <taxon>Fabales</taxon>
        <taxon>Fabaceae</taxon>
        <taxon>Caesalpinioideae</taxon>
        <taxon>mimosoid clade</taxon>
        <taxon>Acacieae</taxon>
        <taxon>Acacia</taxon>
    </lineage>
</organism>
<protein>
    <recommendedName>
        <fullName evidence="4">CCT domain-containing protein</fullName>
    </recommendedName>
</protein>